<keyword evidence="1 3" id="KW-0853">WD repeat</keyword>
<dbReference type="PANTHER" id="PTHR13720:SF39">
    <property type="entry name" value="F-BOX DOMAIN-CONTAINING PROTEIN"/>
    <property type="match status" value="1"/>
</dbReference>
<dbReference type="GO" id="GO:0005929">
    <property type="term" value="C:cilium"/>
    <property type="evidence" value="ECO:0007669"/>
    <property type="project" value="UniProtKB-ARBA"/>
</dbReference>
<sequence length="570" mass="61834">MAMAPGKDAGSGVAQMNQPESTPGMELEHAIGYSDLAGGLYYHPNGTHLVYAAGGTVVICDFSDPHTQHMLAGHDGMITCIALGSSGRYIASGQGGHNSDVIVWSFQDRALLFRLAEHDHGVAFVDFSHDDRLLLSGGVPEDRKILIWDMSNGCIVSIVQHDPAPTTVAAWGGMVRDIKRRETRNYMLATAGNKKIVLWSLDPYSGDITANRVVCEARGSLVRDVTALAFSEDGETLWCTTSTGDFVGVDLRTKQIVAGTNQGRIYRVRVETLASIVVSENHRGSVTCVSYARGVSDRFATASVDGTVRVWDTSDYGVLTTAVVRDAGEPLCLVLTQDMMLTGWRDGQIRSHDADTGHLLWSIDNAHAGGVTSLVVSHNERFLVTGGMEGELRVWELRSRDLVSHLKQHGQRVTSLALFCDDVHALSVSRDRSLICWDLRSESQVSHHSQRMGGVNAVALSQDETTVITMGQEKRVTYWDLREHHPVLAKELSKSRDDEGLSLAVSHNGRYVATGGSAAVVKLWAYDTVDLIFEGTGHSGAIAGLSFSPDDKQLTSVGADGNIFVWNIFG</sequence>
<dbReference type="InterPro" id="IPR018391">
    <property type="entry name" value="PQQ_b-propeller_rpt"/>
</dbReference>
<dbReference type="InterPro" id="IPR011047">
    <property type="entry name" value="Quinoprotein_ADH-like_sf"/>
</dbReference>
<dbReference type="SMART" id="SM00320">
    <property type="entry name" value="WD40"/>
    <property type="match status" value="9"/>
</dbReference>
<keyword evidence="2" id="KW-0677">Repeat</keyword>
<dbReference type="InParanoid" id="D8LC69"/>
<protein>
    <submittedName>
        <fullName evidence="5">Uncharacterized protein</fullName>
    </submittedName>
</protein>
<dbReference type="OrthoDB" id="10264376at2759"/>
<feature type="repeat" description="WD" evidence="3">
    <location>
        <begin position="364"/>
        <end position="405"/>
    </location>
</feature>
<dbReference type="InterPro" id="IPR050630">
    <property type="entry name" value="WD_repeat_EMAP"/>
</dbReference>
<evidence type="ECO:0000256" key="2">
    <source>
        <dbReference type="ARBA" id="ARBA00022737"/>
    </source>
</evidence>
<gene>
    <name evidence="5" type="ORF">Esi_0010_0203</name>
</gene>
<feature type="repeat" description="WD" evidence="3">
    <location>
        <begin position="279"/>
        <end position="321"/>
    </location>
</feature>
<dbReference type="Pfam" id="PF00400">
    <property type="entry name" value="WD40"/>
    <property type="match status" value="6"/>
</dbReference>
<keyword evidence="6" id="KW-1185">Reference proteome</keyword>
<evidence type="ECO:0000313" key="6">
    <source>
        <dbReference type="Proteomes" id="UP000002630"/>
    </source>
</evidence>
<proteinExistence type="predicted"/>
<reference evidence="5 6" key="1">
    <citation type="journal article" date="2010" name="Nature">
        <title>The Ectocarpus genome and the independent evolution of multicellularity in brown algae.</title>
        <authorList>
            <person name="Cock J.M."/>
            <person name="Sterck L."/>
            <person name="Rouze P."/>
            <person name="Scornet D."/>
            <person name="Allen A.E."/>
            <person name="Amoutzias G."/>
            <person name="Anthouard V."/>
            <person name="Artiguenave F."/>
            <person name="Aury J.M."/>
            <person name="Badger J.H."/>
            <person name="Beszteri B."/>
            <person name="Billiau K."/>
            <person name="Bonnet E."/>
            <person name="Bothwell J.H."/>
            <person name="Bowler C."/>
            <person name="Boyen C."/>
            <person name="Brownlee C."/>
            <person name="Carrano C.J."/>
            <person name="Charrier B."/>
            <person name="Cho G.Y."/>
            <person name="Coelho S.M."/>
            <person name="Collen J."/>
            <person name="Corre E."/>
            <person name="Da Silva C."/>
            <person name="Delage L."/>
            <person name="Delaroque N."/>
            <person name="Dittami S.M."/>
            <person name="Doulbeau S."/>
            <person name="Elias M."/>
            <person name="Farnham G."/>
            <person name="Gachon C.M."/>
            <person name="Gschloessl B."/>
            <person name="Heesch S."/>
            <person name="Jabbari K."/>
            <person name="Jubin C."/>
            <person name="Kawai H."/>
            <person name="Kimura K."/>
            <person name="Kloareg B."/>
            <person name="Kupper F.C."/>
            <person name="Lang D."/>
            <person name="Le Bail A."/>
            <person name="Leblanc C."/>
            <person name="Lerouge P."/>
            <person name="Lohr M."/>
            <person name="Lopez P.J."/>
            <person name="Martens C."/>
            <person name="Maumus F."/>
            <person name="Michel G."/>
            <person name="Miranda-Saavedra D."/>
            <person name="Morales J."/>
            <person name="Moreau H."/>
            <person name="Motomura T."/>
            <person name="Nagasato C."/>
            <person name="Napoli C.A."/>
            <person name="Nelson D.R."/>
            <person name="Nyvall-Collen P."/>
            <person name="Peters A.F."/>
            <person name="Pommier C."/>
            <person name="Potin P."/>
            <person name="Poulain J."/>
            <person name="Quesneville H."/>
            <person name="Read B."/>
            <person name="Rensing S.A."/>
            <person name="Ritter A."/>
            <person name="Rousvoal S."/>
            <person name="Samanta M."/>
            <person name="Samson G."/>
            <person name="Schroeder D.C."/>
            <person name="Segurens B."/>
            <person name="Strittmatter M."/>
            <person name="Tonon T."/>
            <person name="Tregear J.W."/>
            <person name="Valentin K."/>
            <person name="von Dassow P."/>
            <person name="Yamagishi T."/>
            <person name="Van de Peer Y."/>
            <person name="Wincker P."/>
        </authorList>
    </citation>
    <scope>NUCLEOTIDE SEQUENCE [LARGE SCALE GENOMIC DNA]</scope>
    <source>
        <strain evidence="6">Ec32 / CCAP1310/4</strain>
    </source>
</reference>
<evidence type="ECO:0000256" key="3">
    <source>
        <dbReference type="PROSITE-ProRule" id="PRU00221"/>
    </source>
</evidence>
<dbReference type="InterPro" id="IPR015943">
    <property type="entry name" value="WD40/YVTN_repeat-like_dom_sf"/>
</dbReference>
<dbReference type="PROSITE" id="PS00678">
    <property type="entry name" value="WD_REPEATS_1"/>
    <property type="match status" value="1"/>
</dbReference>
<dbReference type="InterPro" id="IPR036322">
    <property type="entry name" value="WD40_repeat_dom_sf"/>
</dbReference>
<dbReference type="eggNOG" id="KOG0266">
    <property type="taxonomic scope" value="Eukaryota"/>
</dbReference>
<name>D8LC69_ECTSI</name>
<dbReference type="PROSITE" id="PS50294">
    <property type="entry name" value="WD_REPEATS_REGION"/>
    <property type="match status" value="3"/>
</dbReference>
<dbReference type="STRING" id="2880.D8LC69"/>
<evidence type="ECO:0000256" key="1">
    <source>
        <dbReference type="ARBA" id="ARBA00022574"/>
    </source>
</evidence>
<dbReference type="SUPFAM" id="SSF50978">
    <property type="entry name" value="WD40 repeat-like"/>
    <property type="match status" value="1"/>
</dbReference>
<dbReference type="SUPFAM" id="SSF50998">
    <property type="entry name" value="Quinoprotein alcohol dehydrogenase-like"/>
    <property type="match status" value="1"/>
</dbReference>
<dbReference type="SMART" id="SM00564">
    <property type="entry name" value="PQQ"/>
    <property type="match status" value="1"/>
</dbReference>
<feature type="region of interest" description="Disordered" evidence="4">
    <location>
        <begin position="1"/>
        <end position="24"/>
    </location>
</feature>
<dbReference type="AlphaFoldDB" id="D8LC69"/>
<dbReference type="Gene3D" id="2.130.10.10">
    <property type="entry name" value="YVTN repeat-like/Quinoprotein amine dehydrogenase"/>
    <property type="match status" value="3"/>
</dbReference>
<accession>D8LC69</accession>
<evidence type="ECO:0000313" key="5">
    <source>
        <dbReference type="EMBL" id="CBN79252.1"/>
    </source>
</evidence>
<dbReference type="PANTHER" id="PTHR13720">
    <property type="entry name" value="WD-40 REPEAT PROTEIN"/>
    <property type="match status" value="1"/>
</dbReference>
<dbReference type="EMBL" id="FN649733">
    <property type="protein sequence ID" value="CBN79252.1"/>
    <property type="molecule type" value="Genomic_DNA"/>
</dbReference>
<dbReference type="EMBL" id="FN647683">
    <property type="protein sequence ID" value="CBN79252.1"/>
    <property type="molecule type" value="Genomic_DNA"/>
</dbReference>
<organism evidence="5 6">
    <name type="scientific">Ectocarpus siliculosus</name>
    <name type="common">Brown alga</name>
    <name type="synonym">Conferva siliculosa</name>
    <dbReference type="NCBI Taxonomy" id="2880"/>
    <lineage>
        <taxon>Eukaryota</taxon>
        <taxon>Sar</taxon>
        <taxon>Stramenopiles</taxon>
        <taxon>Ochrophyta</taxon>
        <taxon>PX clade</taxon>
        <taxon>Phaeophyceae</taxon>
        <taxon>Ectocarpales</taxon>
        <taxon>Ectocarpaceae</taxon>
        <taxon>Ectocarpus</taxon>
    </lineage>
</organism>
<dbReference type="OMA" id="RMTSITH"/>
<dbReference type="InterPro" id="IPR001680">
    <property type="entry name" value="WD40_rpt"/>
</dbReference>
<feature type="repeat" description="WD" evidence="3">
    <location>
        <begin position="406"/>
        <end position="447"/>
    </location>
</feature>
<dbReference type="InterPro" id="IPR019775">
    <property type="entry name" value="WD40_repeat_CS"/>
</dbReference>
<feature type="repeat" description="WD" evidence="3">
    <location>
        <begin position="535"/>
        <end position="570"/>
    </location>
</feature>
<dbReference type="PROSITE" id="PS50082">
    <property type="entry name" value="WD_REPEATS_2"/>
    <property type="match status" value="4"/>
</dbReference>
<evidence type="ECO:0000256" key="4">
    <source>
        <dbReference type="SAM" id="MobiDB-lite"/>
    </source>
</evidence>
<dbReference type="Proteomes" id="UP000002630">
    <property type="component" value="Linkage Group LG08"/>
</dbReference>